<protein>
    <recommendedName>
        <fullName evidence="8">S-acyltransferase</fullName>
        <ecNumber evidence="8">2.3.1.225</ecNumber>
    </recommendedName>
    <alternativeName>
        <fullName evidence="8">Palmitoyltransferase</fullName>
    </alternativeName>
</protein>
<feature type="transmembrane region" description="Helical" evidence="8">
    <location>
        <begin position="67"/>
        <end position="88"/>
    </location>
</feature>
<dbReference type="OMA" id="IMSIFDT"/>
<reference evidence="11 12" key="2">
    <citation type="journal article" date="2018" name="Hortic Res">
        <title>Improved Brassica rapa reference genome by single-molecule sequencing and chromosome conformation capture technologies.</title>
        <authorList>
            <person name="Zhang L."/>
            <person name="Cai X."/>
            <person name="Wu J."/>
            <person name="Liu M."/>
            <person name="Grob S."/>
            <person name="Cheng F."/>
            <person name="Liang J."/>
            <person name="Cai C."/>
            <person name="Liu Z."/>
            <person name="Liu B."/>
            <person name="Wang F."/>
            <person name="Li S."/>
            <person name="Liu F."/>
            <person name="Li X."/>
            <person name="Cheng L."/>
            <person name="Yang W."/>
            <person name="Li M.H."/>
            <person name="Grossniklaus U."/>
            <person name="Zheng H."/>
            <person name="Wang X."/>
        </authorList>
    </citation>
    <scope>NUCLEOTIDE SEQUENCE [LARGE SCALE GENOMIC DNA]</scope>
    <source>
        <strain evidence="11 12">cv. Chiifu-401-42</strain>
    </source>
</reference>
<sequence>MDPTWSIKSFKLVVHGGCGIDDNDNLSEKDCYLLGRDVIKSFGSSLVLLAATEAMVRRHGWQLPADILQMIAVTVFCLLVVAYFAFFAPFAGGRFWEYVLIGVYSPVALLVFVLYVRCTAINPADPRIMTHPLSARDISRSFNESGSQLQSCPSGVSMSSTFAANSSVVRGSVGDDERVEDSVTRKSCYNPLAIFCCVFVLDDCWKQEEEQGNSRVHNSSKHCKSCDKCVVGFDHHCKWLNNCVGRKNYMTFVSLITASLLWLIIEAAVGVAVIVRVFSDKKRMETEIVNRLGSSFSRAPLAAVVGVCTVVTTPACYHLAQLLFFHTLLIKKGLTTYDYLLAIRAMSETPAGASVDEEIQSVLYSPTGSGISGGSSLGPSYRKGVWCTPPRVFDNQDEVIPQLGSHMVPSTVDPERGIKAPKRSVKRSAWKLAKLDANEAARAAARARASSSVMRPIHNHPHLPDHELSSVSTDANVAARKEMRNNGLKPSHSRNSFAAPSQSSRDEYDDESVTLAPLPQYSTVNGHRFPTTTDHTHRGNSADPLFLSAPSTSLLRDVRKTSVVWDAEAGRYVSSAPVTTMPQVRNRNQRAILPPQGSSTLKAHLPLQQAERRLIYTGDSIFFGGPLVNIQTRNNPRSEVREGQERLASTLHQDARYRRDSTSHQLPVFAPPL</sequence>
<accession>M4E4Z3</accession>
<evidence type="ECO:0000256" key="9">
    <source>
        <dbReference type="SAM" id="MobiDB-lite"/>
    </source>
</evidence>
<reference evidence="11" key="3">
    <citation type="submission" date="2023-03" db="UniProtKB">
        <authorList>
            <consortium name="EnsemblPlants"/>
        </authorList>
    </citation>
    <scope>IDENTIFICATION</scope>
    <source>
        <strain evidence="11">cv. Chiifu-401-42</strain>
    </source>
</reference>
<dbReference type="PANTHER" id="PTHR22883:SF338">
    <property type="entry name" value="PROTEIN S-ACYLTRANSFERASE 20-RELATED"/>
    <property type="match status" value="1"/>
</dbReference>
<evidence type="ECO:0000313" key="12">
    <source>
        <dbReference type="Proteomes" id="UP000011750"/>
    </source>
</evidence>
<dbReference type="GO" id="GO:0006612">
    <property type="term" value="P:protein targeting to membrane"/>
    <property type="evidence" value="ECO:0000318"/>
    <property type="project" value="GO_Central"/>
</dbReference>
<feature type="region of interest" description="Disordered" evidence="9">
    <location>
        <begin position="484"/>
        <end position="544"/>
    </location>
</feature>
<evidence type="ECO:0000256" key="5">
    <source>
        <dbReference type="ARBA" id="ARBA00022989"/>
    </source>
</evidence>
<dbReference type="AlphaFoldDB" id="M4E4Z3"/>
<feature type="transmembrane region" description="Helical" evidence="8">
    <location>
        <begin position="95"/>
        <end position="116"/>
    </location>
</feature>
<feature type="region of interest" description="Disordered" evidence="9">
    <location>
        <begin position="446"/>
        <end position="470"/>
    </location>
</feature>
<keyword evidence="4 8" id="KW-0812">Transmembrane</keyword>
<evidence type="ECO:0000256" key="8">
    <source>
        <dbReference type="RuleBase" id="RU079119"/>
    </source>
</evidence>
<keyword evidence="12" id="KW-1185">Reference proteome</keyword>
<dbReference type="Pfam" id="PF01529">
    <property type="entry name" value="DHHC"/>
    <property type="match status" value="1"/>
</dbReference>
<keyword evidence="7 8" id="KW-0012">Acyltransferase</keyword>
<reference evidence="11 12" key="1">
    <citation type="journal article" date="2011" name="Nat. Genet.">
        <title>The genome of the mesopolyploid crop species Brassica rapa.</title>
        <authorList>
            <consortium name="Brassica rapa Genome Sequencing Project Consortium"/>
            <person name="Wang X."/>
            <person name="Wang H."/>
            <person name="Wang J."/>
            <person name="Sun R."/>
            <person name="Wu J."/>
            <person name="Liu S."/>
            <person name="Bai Y."/>
            <person name="Mun J.H."/>
            <person name="Bancroft I."/>
            <person name="Cheng F."/>
            <person name="Huang S."/>
            <person name="Li X."/>
            <person name="Hua W."/>
            <person name="Wang J."/>
            <person name="Wang X."/>
            <person name="Freeling M."/>
            <person name="Pires J.C."/>
            <person name="Paterson A.H."/>
            <person name="Chalhoub B."/>
            <person name="Wang B."/>
            <person name="Hayward A."/>
            <person name="Sharpe A.G."/>
            <person name="Park B.S."/>
            <person name="Weisshaar B."/>
            <person name="Liu B."/>
            <person name="Li B."/>
            <person name="Liu B."/>
            <person name="Tong C."/>
            <person name="Song C."/>
            <person name="Duran C."/>
            <person name="Peng C."/>
            <person name="Geng C."/>
            <person name="Koh C."/>
            <person name="Lin C."/>
            <person name="Edwards D."/>
            <person name="Mu D."/>
            <person name="Shen D."/>
            <person name="Soumpourou E."/>
            <person name="Li F."/>
            <person name="Fraser F."/>
            <person name="Conant G."/>
            <person name="Lassalle G."/>
            <person name="King G.J."/>
            <person name="Bonnema G."/>
            <person name="Tang H."/>
            <person name="Wang H."/>
            <person name="Belcram H."/>
            <person name="Zhou H."/>
            <person name="Hirakawa H."/>
            <person name="Abe H."/>
            <person name="Guo H."/>
            <person name="Wang H."/>
            <person name="Jin H."/>
            <person name="Parkin I.A."/>
            <person name="Batley J."/>
            <person name="Kim J.S."/>
            <person name="Just J."/>
            <person name="Li J."/>
            <person name="Xu J."/>
            <person name="Deng J."/>
            <person name="Kim J.A."/>
            <person name="Li J."/>
            <person name="Yu J."/>
            <person name="Meng J."/>
            <person name="Wang J."/>
            <person name="Min J."/>
            <person name="Poulain J."/>
            <person name="Wang J."/>
            <person name="Hatakeyama K."/>
            <person name="Wu K."/>
            <person name="Wang L."/>
            <person name="Fang L."/>
            <person name="Trick M."/>
            <person name="Links M.G."/>
            <person name="Zhao M."/>
            <person name="Jin M."/>
            <person name="Ramchiary N."/>
            <person name="Drou N."/>
            <person name="Berkman P.J."/>
            <person name="Cai Q."/>
            <person name="Huang Q."/>
            <person name="Li R."/>
            <person name="Tabata S."/>
            <person name="Cheng S."/>
            <person name="Zhang S."/>
            <person name="Zhang S."/>
            <person name="Huang S."/>
            <person name="Sato S."/>
            <person name="Sun S."/>
            <person name="Kwon S.J."/>
            <person name="Choi S.R."/>
            <person name="Lee T.H."/>
            <person name="Fan W."/>
            <person name="Zhao X."/>
            <person name="Tan X."/>
            <person name="Xu X."/>
            <person name="Wang Y."/>
            <person name="Qiu Y."/>
            <person name="Yin Y."/>
            <person name="Li Y."/>
            <person name="Du Y."/>
            <person name="Liao Y."/>
            <person name="Lim Y."/>
            <person name="Narusaka Y."/>
            <person name="Wang Y."/>
            <person name="Wang Z."/>
            <person name="Li Z."/>
            <person name="Wang Z."/>
            <person name="Xiong Z."/>
            <person name="Zhang Z."/>
        </authorList>
    </citation>
    <scope>NUCLEOTIDE SEQUENCE [LARGE SCALE GENOMIC DNA]</scope>
    <source>
        <strain evidence="11 12">cv. Chiifu-401-42</strain>
    </source>
</reference>
<dbReference type="GO" id="GO:0005794">
    <property type="term" value="C:Golgi apparatus"/>
    <property type="evidence" value="ECO:0000318"/>
    <property type="project" value="GO_Central"/>
</dbReference>
<feature type="compositionally biased region" description="Polar residues" evidence="9">
    <location>
        <begin position="520"/>
        <end position="533"/>
    </location>
</feature>
<feature type="domain" description="Palmitoyltransferase DHHC" evidence="10">
    <location>
        <begin position="213"/>
        <end position="340"/>
    </location>
</feature>
<evidence type="ECO:0000256" key="1">
    <source>
        <dbReference type="ARBA" id="ARBA00004127"/>
    </source>
</evidence>
<dbReference type="GO" id="GO:0005783">
    <property type="term" value="C:endoplasmic reticulum"/>
    <property type="evidence" value="ECO:0000318"/>
    <property type="project" value="GO_Central"/>
</dbReference>
<dbReference type="EnsemblPlants" id="Bra023847.1">
    <property type="protein sequence ID" value="Bra023847.1-P"/>
    <property type="gene ID" value="Bra023847"/>
</dbReference>
<keyword evidence="3 8" id="KW-0808">Transferase</keyword>
<name>M4E4Z3_BRACM</name>
<evidence type="ECO:0000256" key="2">
    <source>
        <dbReference type="ARBA" id="ARBA00008574"/>
    </source>
</evidence>
<feature type="transmembrane region" description="Helical" evidence="8">
    <location>
        <begin position="249"/>
        <end position="278"/>
    </location>
</feature>
<comment type="subcellular location">
    <subcellularLocation>
        <location evidence="1">Endomembrane system</location>
        <topology evidence="1">Multi-pass membrane protein</topology>
    </subcellularLocation>
</comment>
<evidence type="ECO:0000256" key="6">
    <source>
        <dbReference type="ARBA" id="ARBA00023136"/>
    </source>
</evidence>
<evidence type="ECO:0000259" key="10">
    <source>
        <dbReference type="Pfam" id="PF01529"/>
    </source>
</evidence>
<dbReference type="HOGENOM" id="CLU_020283_2_1_1"/>
<evidence type="ECO:0000256" key="7">
    <source>
        <dbReference type="ARBA" id="ARBA00023315"/>
    </source>
</evidence>
<keyword evidence="6 8" id="KW-0472">Membrane</keyword>
<comment type="catalytic activity">
    <reaction evidence="8">
        <text>L-cysteinyl-[protein] + hexadecanoyl-CoA = S-hexadecanoyl-L-cysteinyl-[protein] + CoA</text>
        <dbReference type="Rhea" id="RHEA:36683"/>
        <dbReference type="Rhea" id="RHEA-COMP:10131"/>
        <dbReference type="Rhea" id="RHEA-COMP:11032"/>
        <dbReference type="ChEBI" id="CHEBI:29950"/>
        <dbReference type="ChEBI" id="CHEBI:57287"/>
        <dbReference type="ChEBI" id="CHEBI:57379"/>
        <dbReference type="ChEBI" id="CHEBI:74151"/>
        <dbReference type="EC" id="2.3.1.225"/>
    </reaction>
</comment>
<dbReference type="InterPro" id="IPR039859">
    <property type="entry name" value="PFA4/ZDH16/20/ERF2-like"/>
</dbReference>
<keyword evidence="5 8" id="KW-1133">Transmembrane helix</keyword>
<dbReference type="Proteomes" id="UP000011750">
    <property type="component" value="Chromosome A01"/>
</dbReference>
<organism evidence="11 12">
    <name type="scientific">Brassica campestris</name>
    <name type="common">Field mustard</name>
    <dbReference type="NCBI Taxonomy" id="3711"/>
    <lineage>
        <taxon>Eukaryota</taxon>
        <taxon>Viridiplantae</taxon>
        <taxon>Streptophyta</taxon>
        <taxon>Embryophyta</taxon>
        <taxon>Tracheophyta</taxon>
        <taxon>Spermatophyta</taxon>
        <taxon>Magnoliopsida</taxon>
        <taxon>eudicotyledons</taxon>
        <taxon>Gunneridae</taxon>
        <taxon>Pentapetalae</taxon>
        <taxon>rosids</taxon>
        <taxon>malvids</taxon>
        <taxon>Brassicales</taxon>
        <taxon>Brassicaceae</taxon>
        <taxon>Brassiceae</taxon>
        <taxon>Brassica</taxon>
    </lineage>
</organism>
<evidence type="ECO:0000313" key="11">
    <source>
        <dbReference type="EnsemblPlants" id="Bra023847.1-P"/>
    </source>
</evidence>
<dbReference type="eggNOG" id="KOG1311">
    <property type="taxonomic scope" value="Eukaryota"/>
</dbReference>
<comment type="similarity">
    <text evidence="2 8">Belongs to the DHHC palmitoyltransferase family.</text>
</comment>
<dbReference type="PANTHER" id="PTHR22883">
    <property type="entry name" value="ZINC FINGER DHHC DOMAIN CONTAINING PROTEIN"/>
    <property type="match status" value="1"/>
</dbReference>
<dbReference type="Gramene" id="Bra023847.1">
    <property type="protein sequence ID" value="Bra023847.1-P"/>
    <property type="gene ID" value="Bra023847"/>
</dbReference>
<evidence type="ECO:0000256" key="3">
    <source>
        <dbReference type="ARBA" id="ARBA00022679"/>
    </source>
</evidence>
<evidence type="ECO:0000256" key="4">
    <source>
        <dbReference type="ARBA" id="ARBA00022692"/>
    </source>
</evidence>
<dbReference type="GO" id="GO:0019706">
    <property type="term" value="F:protein-cysteine S-palmitoyltransferase activity"/>
    <property type="evidence" value="ECO:0000318"/>
    <property type="project" value="GO_Central"/>
</dbReference>
<feature type="compositionally biased region" description="Polar residues" evidence="9">
    <location>
        <begin position="493"/>
        <end position="503"/>
    </location>
</feature>
<dbReference type="InParanoid" id="M4E4Z3"/>
<comment type="domain">
    <text evidence="8">The DHHC domain is required for palmitoyltransferase activity.</text>
</comment>
<dbReference type="InterPro" id="IPR001594">
    <property type="entry name" value="Palmitoyltrfase_DHHC"/>
</dbReference>
<proteinExistence type="inferred from homology"/>
<dbReference type="STRING" id="51351.M4E4Z3"/>
<dbReference type="PROSITE" id="PS50216">
    <property type="entry name" value="DHHC"/>
    <property type="match status" value="1"/>
</dbReference>
<dbReference type="EC" id="2.3.1.225" evidence="8"/>